<reference evidence="2 3" key="1">
    <citation type="submission" date="2024-06" db="EMBL/GenBank/DDBJ databases">
        <title>Genomic Encyclopedia of Type Strains, Phase IV (KMG-IV): sequencing the most valuable type-strain genomes for metagenomic binning, comparative biology and taxonomic classification.</title>
        <authorList>
            <person name="Goeker M."/>
        </authorList>
    </citation>
    <scope>NUCLEOTIDE SEQUENCE [LARGE SCALE GENOMIC DNA]</scope>
    <source>
        <strain evidence="2 3">DSM 19730</strain>
    </source>
</reference>
<dbReference type="Proteomes" id="UP001549143">
    <property type="component" value="Unassembled WGS sequence"/>
</dbReference>
<proteinExistence type="predicted"/>
<dbReference type="RefSeq" id="WP_354149827.1">
    <property type="nucleotide sequence ID" value="NZ_JBEPMN010000001.1"/>
</dbReference>
<organism evidence="2 3">
    <name type="scientific">Aquamicrobium ahrensii</name>
    <dbReference type="NCBI Taxonomy" id="469551"/>
    <lineage>
        <taxon>Bacteria</taxon>
        <taxon>Pseudomonadati</taxon>
        <taxon>Pseudomonadota</taxon>
        <taxon>Alphaproteobacteria</taxon>
        <taxon>Hyphomicrobiales</taxon>
        <taxon>Phyllobacteriaceae</taxon>
        <taxon>Aquamicrobium</taxon>
    </lineage>
</organism>
<accession>A0ABV2KFP5</accession>
<evidence type="ECO:0000256" key="1">
    <source>
        <dbReference type="SAM" id="MobiDB-lite"/>
    </source>
</evidence>
<feature type="region of interest" description="Disordered" evidence="1">
    <location>
        <begin position="68"/>
        <end position="87"/>
    </location>
</feature>
<protein>
    <submittedName>
        <fullName evidence="2">Uncharacterized protein</fullName>
    </submittedName>
</protein>
<evidence type="ECO:0000313" key="3">
    <source>
        <dbReference type="Proteomes" id="UP001549143"/>
    </source>
</evidence>
<sequence>MSSTYLTSQDMNLIGRLLDEMRDLGKFRGFDGEASAARFLVRRIEQGTSSEMRLRIALKRHLRLGDALNGSTSRHDAEGGITGTGAL</sequence>
<dbReference type="EMBL" id="JBEPMN010000001">
    <property type="protein sequence ID" value="MET3659909.1"/>
    <property type="molecule type" value="Genomic_DNA"/>
</dbReference>
<comment type="caution">
    <text evidence="2">The sequence shown here is derived from an EMBL/GenBank/DDBJ whole genome shotgun (WGS) entry which is preliminary data.</text>
</comment>
<keyword evidence="3" id="KW-1185">Reference proteome</keyword>
<evidence type="ECO:0000313" key="2">
    <source>
        <dbReference type="EMBL" id="MET3659909.1"/>
    </source>
</evidence>
<name>A0ABV2KFP5_9HYPH</name>
<gene>
    <name evidence="2" type="ORF">ABID44_000209</name>
</gene>